<keyword evidence="3" id="KW-1185">Reference proteome</keyword>
<dbReference type="AlphaFoldDB" id="A0A540VYX7"/>
<reference evidence="2 3" key="1">
    <citation type="submission" date="2019-06" db="EMBL/GenBank/DDBJ databases">
        <title>Description of Kitasatospora acidophila sp. nov. isolated from pine grove soil, and reclassification of Streptomyces novaecaesareae to Kitasatospora novaeceasareae comb. nov.</title>
        <authorList>
            <person name="Kim M.J."/>
        </authorList>
    </citation>
    <scope>NUCLEOTIDE SEQUENCE [LARGE SCALE GENOMIC DNA]</scope>
    <source>
        <strain evidence="2 3">MMS16-CNU292</strain>
    </source>
</reference>
<dbReference type="Pfam" id="PF04672">
    <property type="entry name" value="Methyltransf_19"/>
    <property type="match status" value="1"/>
</dbReference>
<feature type="region of interest" description="Disordered" evidence="1">
    <location>
        <begin position="28"/>
        <end position="53"/>
    </location>
</feature>
<dbReference type="SUPFAM" id="SSF53335">
    <property type="entry name" value="S-adenosyl-L-methionine-dependent methyltransferases"/>
    <property type="match status" value="1"/>
</dbReference>
<organism evidence="2 3">
    <name type="scientific">Kitasatospora acidiphila</name>
    <dbReference type="NCBI Taxonomy" id="2567942"/>
    <lineage>
        <taxon>Bacteria</taxon>
        <taxon>Bacillati</taxon>
        <taxon>Actinomycetota</taxon>
        <taxon>Actinomycetes</taxon>
        <taxon>Kitasatosporales</taxon>
        <taxon>Streptomycetaceae</taxon>
        <taxon>Kitasatospora</taxon>
    </lineage>
</organism>
<evidence type="ECO:0000256" key="1">
    <source>
        <dbReference type="SAM" id="MobiDB-lite"/>
    </source>
</evidence>
<dbReference type="Gene3D" id="3.40.50.150">
    <property type="entry name" value="Vaccinia Virus protein VP39"/>
    <property type="match status" value="1"/>
</dbReference>
<dbReference type="OrthoDB" id="4562414at2"/>
<dbReference type="Proteomes" id="UP000319103">
    <property type="component" value="Unassembled WGS sequence"/>
</dbReference>
<keyword evidence="2" id="KW-0808">Transferase</keyword>
<evidence type="ECO:0000313" key="3">
    <source>
        <dbReference type="Proteomes" id="UP000319103"/>
    </source>
</evidence>
<keyword evidence="2" id="KW-0489">Methyltransferase</keyword>
<comment type="caution">
    <text evidence="2">The sequence shown here is derived from an EMBL/GenBank/DDBJ whole genome shotgun (WGS) entry which is preliminary data.</text>
</comment>
<dbReference type="GO" id="GO:0032259">
    <property type="term" value="P:methylation"/>
    <property type="evidence" value="ECO:0007669"/>
    <property type="project" value="UniProtKB-KW"/>
</dbReference>
<dbReference type="GO" id="GO:0008168">
    <property type="term" value="F:methyltransferase activity"/>
    <property type="evidence" value="ECO:0007669"/>
    <property type="project" value="UniProtKB-KW"/>
</dbReference>
<dbReference type="EMBL" id="VIGB01000003">
    <property type="protein sequence ID" value="TQF01972.1"/>
    <property type="molecule type" value="Genomic_DNA"/>
</dbReference>
<dbReference type="InterPro" id="IPR029063">
    <property type="entry name" value="SAM-dependent_MTases_sf"/>
</dbReference>
<name>A0A540VYX7_9ACTN</name>
<protein>
    <submittedName>
        <fullName evidence="2">SAM-dependent methyltransferase</fullName>
    </submittedName>
</protein>
<gene>
    <name evidence="2" type="ORF">E6W39_06405</name>
</gene>
<proteinExistence type="predicted"/>
<evidence type="ECO:0000313" key="2">
    <source>
        <dbReference type="EMBL" id="TQF01972.1"/>
    </source>
</evidence>
<accession>A0A540VYX7</accession>
<dbReference type="InterPro" id="IPR006764">
    <property type="entry name" value="SAM_dep_MeTrfase_SAV2177_type"/>
</dbReference>
<sequence length="308" mass="33043">MQMSAEEPMTVLKTERAVVAEATVSVASTEPDGRSDPLRGWQSIGRAGGNGKPSRARLDDLLLGGKDHQVIDRTVAAELKKVAPAIRRSVRARRDFIERAVQFLARAHQVRDVLVLGAGLPTGPALHGLAQAFQPSVRAVYVDDDPMVLTHLRARLSCPPPGRIAVVPGHLGQPKELLAASPVQALLEPGRPVALVVESALEFMPDEQDPHGCLAAVLEVLPAGSWVVLAHATADFTPKAWEKVAAVFARHRLPIHPRSVEEVAGFLEGLMLSAPGLTTVNRWPRLVDQLTPAEVSRYGAVGRTLGAR</sequence>
<dbReference type="PIRSF" id="PIRSF017393">
    <property type="entry name" value="MTase_SAV2177"/>
    <property type="match status" value="1"/>
</dbReference>